<gene>
    <name evidence="2" type="ORF">D0Z70_13305</name>
</gene>
<name>A0A418YR84_9SPHN</name>
<feature type="transmembrane region" description="Helical" evidence="1">
    <location>
        <begin position="79"/>
        <end position="98"/>
    </location>
</feature>
<keyword evidence="3" id="KW-1185">Reference proteome</keyword>
<proteinExistence type="predicted"/>
<reference evidence="2 3" key="1">
    <citation type="submission" date="2018-08" db="EMBL/GenBank/DDBJ databases">
        <title>Sphingobium sp. EO9.</title>
        <authorList>
            <person name="Park Y."/>
            <person name="Kim K.H."/>
            <person name="Jeon C.O."/>
        </authorList>
    </citation>
    <scope>NUCLEOTIDE SEQUENCE [LARGE SCALE GENOMIC DNA]</scope>
    <source>
        <strain evidence="2 3">EO9</strain>
    </source>
</reference>
<keyword evidence="1" id="KW-0812">Transmembrane</keyword>
<feature type="transmembrane region" description="Helical" evidence="1">
    <location>
        <begin position="35"/>
        <end position="59"/>
    </location>
</feature>
<feature type="transmembrane region" description="Helical" evidence="1">
    <location>
        <begin position="160"/>
        <end position="182"/>
    </location>
</feature>
<dbReference type="Proteomes" id="UP000283469">
    <property type="component" value="Unassembled WGS sequence"/>
</dbReference>
<dbReference type="OrthoDB" id="7510310at2"/>
<evidence type="ECO:0000313" key="2">
    <source>
        <dbReference type="EMBL" id="RJG54123.1"/>
    </source>
</evidence>
<evidence type="ECO:0000256" key="1">
    <source>
        <dbReference type="SAM" id="Phobius"/>
    </source>
</evidence>
<sequence length="261" mass="29391">MASNARSASIDLLPNVDAWPQAQIAPPNPFRYVRFCLWMGPALLILLILFFAILGHNLPPYSAALSADGIAQHFRQHTTSARIGMIGMMVSGVLYLVWGMGITKVMEAAERDNDVLSRLQTWGAGFTTLVLVFPPAFWLTAAFRPEADAAILMTLYDTGWIMFDMVFSLTMLQVTAFAICFLHDERAVPLVPKPVSWFAIWVAVAFMGFCFLPFFRDGPFSRSGFFNYWVEFSLFFWAMLILSIFTLRALTRLQKEHAAHG</sequence>
<accession>A0A418YR84</accession>
<dbReference type="RefSeq" id="WP_119747197.1">
    <property type="nucleotide sequence ID" value="NZ_QVRA01000011.1"/>
</dbReference>
<dbReference type="AlphaFoldDB" id="A0A418YR84"/>
<comment type="caution">
    <text evidence="2">The sequence shown here is derived from an EMBL/GenBank/DDBJ whole genome shotgun (WGS) entry which is preliminary data.</text>
</comment>
<feature type="transmembrane region" description="Helical" evidence="1">
    <location>
        <begin position="194"/>
        <end position="214"/>
    </location>
</feature>
<evidence type="ECO:0000313" key="3">
    <source>
        <dbReference type="Proteomes" id="UP000283469"/>
    </source>
</evidence>
<organism evidence="2 3">
    <name type="scientific">Sphingobium terrigena</name>
    <dbReference type="NCBI Taxonomy" id="2304063"/>
    <lineage>
        <taxon>Bacteria</taxon>
        <taxon>Pseudomonadati</taxon>
        <taxon>Pseudomonadota</taxon>
        <taxon>Alphaproteobacteria</taxon>
        <taxon>Sphingomonadales</taxon>
        <taxon>Sphingomonadaceae</taxon>
        <taxon>Sphingobium</taxon>
    </lineage>
</organism>
<protein>
    <recommendedName>
        <fullName evidence="4">DUF998 domain-containing protein</fullName>
    </recommendedName>
</protein>
<feature type="transmembrane region" description="Helical" evidence="1">
    <location>
        <begin position="226"/>
        <end position="247"/>
    </location>
</feature>
<evidence type="ECO:0008006" key="4">
    <source>
        <dbReference type="Google" id="ProtNLM"/>
    </source>
</evidence>
<keyword evidence="1" id="KW-1133">Transmembrane helix</keyword>
<keyword evidence="1" id="KW-0472">Membrane</keyword>
<feature type="transmembrane region" description="Helical" evidence="1">
    <location>
        <begin position="119"/>
        <end position="140"/>
    </location>
</feature>
<dbReference type="EMBL" id="QVRA01000011">
    <property type="protein sequence ID" value="RJG54123.1"/>
    <property type="molecule type" value="Genomic_DNA"/>
</dbReference>